<feature type="non-terminal residue" evidence="3">
    <location>
        <position position="1"/>
    </location>
</feature>
<protein>
    <recommendedName>
        <fullName evidence="2">Potassium channel domain-containing protein</fullName>
    </recommendedName>
</protein>
<dbReference type="AlphaFoldDB" id="A0A383DRV6"/>
<dbReference type="InterPro" id="IPR013099">
    <property type="entry name" value="K_chnl_dom"/>
</dbReference>
<reference evidence="3" key="1">
    <citation type="submission" date="2018-05" db="EMBL/GenBank/DDBJ databases">
        <authorList>
            <person name="Lanie J.A."/>
            <person name="Ng W.-L."/>
            <person name="Kazmierczak K.M."/>
            <person name="Andrzejewski T.M."/>
            <person name="Davidsen T.M."/>
            <person name="Wayne K.J."/>
            <person name="Tettelin H."/>
            <person name="Glass J.I."/>
            <person name="Rusch D."/>
            <person name="Podicherti R."/>
            <person name="Tsui H.-C.T."/>
            <person name="Winkler M.E."/>
        </authorList>
    </citation>
    <scope>NUCLEOTIDE SEQUENCE</scope>
</reference>
<evidence type="ECO:0000259" key="2">
    <source>
        <dbReference type="Pfam" id="PF07885"/>
    </source>
</evidence>
<organism evidence="3">
    <name type="scientific">marine metagenome</name>
    <dbReference type="NCBI Taxonomy" id="408172"/>
    <lineage>
        <taxon>unclassified sequences</taxon>
        <taxon>metagenomes</taxon>
        <taxon>ecological metagenomes</taxon>
    </lineage>
</organism>
<feature type="transmembrane region" description="Helical" evidence="1">
    <location>
        <begin position="129"/>
        <end position="150"/>
    </location>
</feature>
<proteinExistence type="predicted"/>
<evidence type="ECO:0000256" key="1">
    <source>
        <dbReference type="SAM" id="Phobius"/>
    </source>
</evidence>
<evidence type="ECO:0000313" key="3">
    <source>
        <dbReference type="EMBL" id="SVE47054.1"/>
    </source>
</evidence>
<dbReference type="Pfam" id="PF07885">
    <property type="entry name" value="Ion_trans_2"/>
    <property type="match status" value="1"/>
</dbReference>
<dbReference type="EMBL" id="UINC01219544">
    <property type="protein sequence ID" value="SVE47054.1"/>
    <property type="molecule type" value="Genomic_DNA"/>
</dbReference>
<gene>
    <name evidence="3" type="ORF">METZ01_LOCUS499908</name>
</gene>
<keyword evidence="1" id="KW-0812">Transmembrane</keyword>
<keyword evidence="1" id="KW-1133">Transmembrane helix</keyword>
<accession>A0A383DRV6</accession>
<dbReference type="SUPFAM" id="SSF81324">
    <property type="entry name" value="Voltage-gated potassium channels"/>
    <property type="match status" value="1"/>
</dbReference>
<feature type="domain" description="Potassium channel" evidence="2">
    <location>
        <begin position="95"/>
        <end position="151"/>
    </location>
</feature>
<name>A0A383DRV6_9ZZZZ</name>
<dbReference type="Gene3D" id="1.10.287.70">
    <property type="match status" value="1"/>
</dbReference>
<sequence>VYRNLRRGAENRGYFELAGTFFHREMVMNRNKSPLFSFARFLSKLEDLVTGYGERPSRVLRFAALLIVSYALAYSLVGIHGDGHEVILDSARTLAENLGDFGRCLYYSIVTFTTLGYGDFIPVKPLARFFAATEALVGAFSMSLFIVVFVRKRMR</sequence>
<keyword evidence="1" id="KW-0472">Membrane</keyword>
<feature type="transmembrane region" description="Helical" evidence="1">
    <location>
        <begin position="59"/>
        <end position="79"/>
    </location>
</feature>